<dbReference type="Pfam" id="PF12796">
    <property type="entry name" value="Ank_2"/>
    <property type="match status" value="1"/>
</dbReference>
<dbReference type="STRING" id="1429867.A0A0G4PZC1"/>
<feature type="region of interest" description="Disordered" evidence="4">
    <location>
        <begin position="115"/>
        <end position="135"/>
    </location>
</feature>
<dbReference type="PANTHER" id="PTHR46680:SF3">
    <property type="entry name" value="NF-KAPPA-B INHIBITOR CACTUS"/>
    <property type="match status" value="1"/>
</dbReference>
<dbReference type="GO" id="GO:0071356">
    <property type="term" value="P:cellular response to tumor necrosis factor"/>
    <property type="evidence" value="ECO:0007669"/>
    <property type="project" value="TreeGrafter"/>
</dbReference>
<reference evidence="5 6" key="1">
    <citation type="journal article" date="2014" name="Nat. Commun.">
        <title>Multiple recent horizontal transfers of a large genomic region in cheese making fungi.</title>
        <authorList>
            <person name="Cheeseman K."/>
            <person name="Ropars J."/>
            <person name="Renault P."/>
            <person name="Dupont J."/>
            <person name="Gouzy J."/>
            <person name="Branca A."/>
            <person name="Abraham A.L."/>
            <person name="Ceppi M."/>
            <person name="Conseiller E."/>
            <person name="Debuchy R."/>
            <person name="Malagnac F."/>
            <person name="Goarin A."/>
            <person name="Silar P."/>
            <person name="Lacoste S."/>
            <person name="Sallet E."/>
            <person name="Bensimon A."/>
            <person name="Giraud T."/>
            <person name="Brygoo Y."/>
        </authorList>
    </citation>
    <scope>NUCLEOTIDE SEQUENCE [LARGE SCALE GENOMIC DNA]</scope>
    <source>
        <strain evidence="6">FM 013</strain>
    </source>
</reference>
<keyword evidence="6" id="KW-1185">Reference proteome</keyword>
<feature type="region of interest" description="Disordered" evidence="4">
    <location>
        <begin position="1"/>
        <end position="80"/>
    </location>
</feature>
<organism evidence="5 6">
    <name type="scientific">Penicillium camemberti (strain FM 013)</name>
    <dbReference type="NCBI Taxonomy" id="1429867"/>
    <lineage>
        <taxon>Eukaryota</taxon>
        <taxon>Fungi</taxon>
        <taxon>Dikarya</taxon>
        <taxon>Ascomycota</taxon>
        <taxon>Pezizomycotina</taxon>
        <taxon>Eurotiomycetes</taxon>
        <taxon>Eurotiomycetidae</taxon>
        <taxon>Eurotiales</taxon>
        <taxon>Aspergillaceae</taxon>
        <taxon>Penicillium</taxon>
    </lineage>
</organism>
<evidence type="ECO:0000256" key="1">
    <source>
        <dbReference type="ARBA" id="ARBA00022737"/>
    </source>
</evidence>
<keyword evidence="1" id="KW-0677">Repeat</keyword>
<dbReference type="Gene3D" id="1.25.40.20">
    <property type="entry name" value="Ankyrin repeat-containing domain"/>
    <property type="match status" value="1"/>
</dbReference>
<feature type="compositionally biased region" description="Basic and acidic residues" evidence="4">
    <location>
        <begin position="32"/>
        <end position="42"/>
    </location>
</feature>
<dbReference type="PRINTS" id="PR01415">
    <property type="entry name" value="ANKYRIN"/>
</dbReference>
<dbReference type="Proteomes" id="UP000053732">
    <property type="component" value="Unassembled WGS sequence"/>
</dbReference>
<feature type="compositionally biased region" description="Basic and acidic residues" evidence="4">
    <location>
        <begin position="51"/>
        <end position="63"/>
    </location>
</feature>
<dbReference type="PROSITE" id="PS50088">
    <property type="entry name" value="ANK_REPEAT"/>
    <property type="match status" value="3"/>
</dbReference>
<dbReference type="InterPro" id="IPR036770">
    <property type="entry name" value="Ankyrin_rpt-contain_sf"/>
</dbReference>
<evidence type="ECO:0000313" key="5">
    <source>
        <dbReference type="EMBL" id="CRL31522.1"/>
    </source>
</evidence>
<dbReference type="GO" id="GO:0005829">
    <property type="term" value="C:cytosol"/>
    <property type="evidence" value="ECO:0007669"/>
    <property type="project" value="TreeGrafter"/>
</dbReference>
<keyword evidence="2 3" id="KW-0040">ANK repeat</keyword>
<dbReference type="GO" id="GO:0051059">
    <property type="term" value="F:NF-kappaB binding"/>
    <property type="evidence" value="ECO:0007669"/>
    <property type="project" value="TreeGrafter"/>
</dbReference>
<dbReference type="AlphaFoldDB" id="A0A0G4PZC1"/>
<sequence>MAMPSSKFPDLPGSGYPQTPIRPARRVLVQMSKEDQRRERNRQAQRKHRESVKQQLEKYDRLRQSLQHPGNDTNPSTHLADLRSGQQKFCPLPSAGVNPCMHPQSILPSLFPEVEVDQPIDPPSTEPNDPLSHRFLPSAGYAKRVYSSPSTVHDGDSSTVSSRVEEHFSVAVPPSDTSFPLDPNLLSPSSEIESNARACNGQAFGRTLLHQGVIMNSEDIVSVLLAHVADVKAQDNDGRTPLHVAAALGYARVGRLLLMHGAAATVSMADGHGLTAMHLAVQNGHASMVEALVECGADINLRF</sequence>
<dbReference type="InterPro" id="IPR051070">
    <property type="entry name" value="NF-kappa-B_inhibitor"/>
</dbReference>
<feature type="repeat" description="ANK" evidence="3">
    <location>
        <begin position="204"/>
        <end position="236"/>
    </location>
</feature>
<gene>
    <name evidence="5" type="ORF">PCAMFM013_S4Jg000044</name>
</gene>
<accession>A0A0G4PZC1</accession>
<dbReference type="CDD" id="cd14686">
    <property type="entry name" value="bZIP"/>
    <property type="match status" value="1"/>
</dbReference>
<dbReference type="PROSITE" id="PS50297">
    <property type="entry name" value="ANK_REP_REGION"/>
    <property type="match status" value="2"/>
</dbReference>
<evidence type="ECO:0000313" key="6">
    <source>
        <dbReference type="Proteomes" id="UP000053732"/>
    </source>
</evidence>
<evidence type="ECO:0000256" key="4">
    <source>
        <dbReference type="SAM" id="MobiDB-lite"/>
    </source>
</evidence>
<feature type="repeat" description="ANK" evidence="3">
    <location>
        <begin position="237"/>
        <end position="269"/>
    </location>
</feature>
<protein>
    <submittedName>
        <fullName evidence="5">Ankyrin repeat-containing domain</fullName>
    </submittedName>
</protein>
<name>A0A0G4PZC1_PENC3</name>
<evidence type="ECO:0000256" key="2">
    <source>
        <dbReference type="ARBA" id="ARBA00023043"/>
    </source>
</evidence>
<dbReference type="SUPFAM" id="SSF48403">
    <property type="entry name" value="Ankyrin repeat"/>
    <property type="match status" value="1"/>
</dbReference>
<dbReference type="PANTHER" id="PTHR46680">
    <property type="entry name" value="NF-KAPPA-B INHIBITOR ALPHA"/>
    <property type="match status" value="1"/>
</dbReference>
<dbReference type="EMBL" id="HG793313">
    <property type="protein sequence ID" value="CRL31522.1"/>
    <property type="molecule type" value="Genomic_DNA"/>
</dbReference>
<evidence type="ECO:0000256" key="3">
    <source>
        <dbReference type="PROSITE-ProRule" id="PRU00023"/>
    </source>
</evidence>
<dbReference type="SMART" id="SM00248">
    <property type="entry name" value="ANK"/>
    <property type="match status" value="3"/>
</dbReference>
<feature type="compositionally biased region" description="Polar residues" evidence="4">
    <location>
        <begin position="64"/>
        <end position="77"/>
    </location>
</feature>
<dbReference type="InterPro" id="IPR002110">
    <property type="entry name" value="Ankyrin_rpt"/>
</dbReference>
<proteinExistence type="predicted"/>
<feature type="repeat" description="ANK" evidence="3">
    <location>
        <begin position="272"/>
        <end position="303"/>
    </location>
</feature>